<dbReference type="InterPro" id="IPR006300">
    <property type="entry name" value="FlgB"/>
</dbReference>
<keyword evidence="6" id="KW-0282">Flagellum</keyword>
<evidence type="ECO:0000313" key="7">
    <source>
        <dbReference type="Proteomes" id="UP000593892"/>
    </source>
</evidence>
<sequence length="100" mass="10995">MDLVALRQRLVSANIANAETPNYRTKDVDFASQMQSVLEGDQPKISEPAGLAAKSDGNNVSMEREMRLLSENAMRFQIASTLLKTEVRQIKTAIQEGKGA</sequence>
<dbReference type="KEGG" id="pfer:IRI77_02620"/>
<evidence type="ECO:0000256" key="2">
    <source>
        <dbReference type="ARBA" id="ARBA00009677"/>
    </source>
</evidence>
<comment type="subcellular location">
    <subcellularLocation>
        <location evidence="1">Bacterial flagellum basal body</location>
    </subcellularLocation>
</comment>
<comment type="function">
    <text evidence="5">Structural component of flagellum, the bacterial motility apparatus. Part of the rod structure of flagellar basal body.</text>
</comment>
<protein>
    <recommendedName>
        <fullName evidence="3">Flagellar basal body rod protein FlgB</fullName>
    </recommendedName>
</protein>
<dbReference type="EMBL" id="CP063849">
    <property type="protein sequence ID" value="QOY91893.1"/>
    <property type="molecule type" value="Genomic_DNA"/>
</dbReference>
<gene>
    <name evidence="6" type="ORF">IRI77_02620</name>
</gene>
<organism evidence="6 7">
    <name type="scientific">Paludibaculum fermentans</name>
    <dbReference type="NCBI Taxonomy" id="1473598"/>
    <lineage>
        <taxon>Bacteria</taxon>
        <taxon>Pseudomonadati</taxon>
        <taxon>Acidobacteriota</taxon>
        <taxon>Terriglobia</taxon>
        <taxon>Bryobacterales</taxon>
        <taxon>Bryobacteraceae</taxon>
        <taxon>Paludibaculum</taxon>
    </lineage>
</organism>
<comment type="similarity">
    <text evidence="2">Belongs to the flagella basal body rod proteins family.</text>
</comment>
<name>A0A7S7NY21_PALFE</name>
<evidence type="ECO:0000256" key="1">
    <source>
        <dbReference type="ARBA" id="ARBA00004117"/>
    </source>
</evidence>
<evidence type="ECO:0000256" key="5">
    <source>
        <dbReference type="ARBA" id="ARBA00024934"/>
    </source>
</evidence>
<keyword evidence="6" id="KW-0969">Cilium</keyword>
<keyword evidence="4" id="KW-0975">Bacterial flagellum</keyword>
<dbReference type="GO" id="GO:0030694">
    <property type="term" value="C:bacterial-type flagellum basal body, rod"/>
    <property type="evidence" value="ECO:0007669"/>
    <property type="project" value="InterPro"/>
</dbReference>
<accession>A0A7S7NY21</accession>
<dbReference type="AlphaFoldDB" id="A0A7S7NY21"/>
<dbReference type="GO" id="GO:0071973">
    <property type="term" value="P:bacterial-type flagellum-dependent cell motility"/>
    <property type="evidence" value="ECO:0007669"/>
    <property type="project" value="InterPro"/>
</dbReference>
<dbReference type="Proteomes" id="UP000593892">
    <property type="component" value="Chromosome"/>
</dbReference>
<keyword evidence="7" id="KW-1185">Reference proteome</keyword>
<keyword evidence="6" id="KW-0966">Cell projection</keyword>
<proteinExistence type="inferred from homology"/>
<reference evidence="6 7" key="1">
    <citation type="submission" date="2020-10" db="EMBL/GenBank/DDBJ databases">
        <title>Complete genome sequence of Paludibaculum fermentans P105T, a facultatively anaerobic acidobacterium capable of dissimilatory Fe(III) reduction.</title>
        <authorList>
            <person name="Dedysh S.N."/>
            <person name="Beletsky A.V."/>
            <person name="Kulichevskaya I.S."/>
            <person name="Mardanov A.V."/>
            <person name="Ravin N.V."/>
        </authorList>
    </citation>
    <scope>NUCLEOTIDE SEQUENCE [LARGE SCALE GENOMIC DNA]</scope>
    <source>
        <strain evidence="6 7">P105</strain>
    </source>
</reference>
<evidence type="ECO:0000313" key="6">
    <source>
        <dbReference type="EMBL" id="QOY91893.1"/>
    </source>
</evidence>
<dbReference type="PIRSF" id="PIRSF002889">
    <property type="entry name" value="Rod_FlgB"/>
    <property type="match status" value="1"/>
</dbReference>
<evidence type="ECO:0000256" key="4">
    <source>
        <dbReference type="ARBA" id="ARBA00023143"/>
    </source>
</evidence>
<evidence type="ECO:0000256" key="3">
    <source>
        <dbReference type="ARBA" id="ARBA00014376"/>
    </source>
</evidence>